<keyword evidence="2" id="KW-0732">Signal</keyword>
<evidence type="ECO:0000256" key="2">
    <source>
        <dbReference type="SAM" id="SignalP"/>
    </source>
</evidence>
<feature type="chain" id="PRO_5012572967" description="VWFA domain-containing protein" evidence="2">
    <location>
        <begin position="28"/>
        <end position="841"/>
    </location>
</feature>
<organism evidence="4 5">
    <name type="scientific">Thioalkalivibrio halophilus</name>
    <dbReference type="NCBI Taxonomy" id="252474"/>
    <lineage>
        <taxon>Bacteria</taxon>
        <taxon>Pseudomonadati</taxon>
        <taxon>Pseudomonadota</taxon>
        <taxon>Gammaproteobacteria</taxon>
        <taxon>Chromatiales</taxon>
        <taxon>Ectothiorhodospiraceae</taxon>
        <taxon>Thioalkalivibrio</taxon>
    </lineage>
</organism>
<dbReference type="EMBL" id="MUZR01000009">
    <property type="protein sequence ID" value="OOC10809.1"/>
    <property type="molecule type" value="Genomic_DNA"/>
</dbReference>
<feature type="domain" description="VWFA" evidence="3">
    <location>
        <begin position="31"/>
        <end position="210"/>
    </location>
</feature>
<dbReference type="OrthoDB" id="9783818at2"/>
<dbReference type="SUPFAM" id="SSF53300">
    <property type="entry name" value="vWA-like"/>
    <property type="match status" value="1"/>
</dbReference>
<dbReference type="InterPro" id="IPR002035">
    <property type="entry name" value="VWF_A"/>
</dbReference>
<dbReference type="Proteomes" id="UP000189177">
    <property type="component" value="Unassembled WGS sequence"/>
</dbReference>
<dbReference type="Pfam" id="PF13519">
    <property type="entry name" value="VWA_2"/>
    <property type="match status" value="1"/>
</dbReference>
<gene>
    <name evidence="4" type="ORF">B1A74_03870</name>
</gene>
<dbReference type="Gene3D" id="3.40.50.410">
    <property type="entry name" value="von Willebrand factor, type A domain"/>
    <property type="match status" value="1"/>
</dbReference>
<comment type="caution">
    <text evidence="4">The sequence shown here is derived from an EMBL/GenBank/DDBJ whole genome shotgun (WGS) entry which is preliminary data.</text>
</comment>
<evidence type="ECO:0000259" key="3">
    <source>
        <dbReference type="PROSITE" id="PS50234"/>
    </source>
</evidence>
<dbReference type="AlphaFoldDB" id="A0A1V3A0G0"/>
<evidence type="ECO:0000313" key="4">
    <source>
        <dbReference type="EMBL" id="OOC10809.1"/>
    </source>
</evidence>
<dbReference type="InterPro" id="IPR036465">
    <property type="entry name" value="vWFA_dom_sf"/>
</dbReference>
<keyword evidence="5" id="KW-1185">Reference proteome</keyword>
<name>A0A1V3A0G0_9GAMM</name>
<feature type="region of interest" description="Disordered" evidence="1">
    <location>
        <begin position="697"/>
        <end position="727"/>
    </location>
</feature>
<dbReference type="STRING" id="252474.B1A74_03870"/>
<feature type="compositionally biased region" description="Low complexity" evidence="1">
    <location>
        <begin position="708"/>
        <end position="718"/>
    </location>
</feature>
<reference evidence="4 5" key="1">
    <citation type="submission" date="2017-02" db="EMBL/GenBank/DDBJ databases">
        <title>Genomic diversity within the haloalkaliphilic genus Thioalkalivibrio.</title>
        <authorList>
            <person name="Ahn A.-C."/>
            <person name="Meier-Kolthoff J."/>
            <person name="Overmars L."/>
            <person name="Richter M."/>
            <person name="Woyke T."/>
            <person name="Sorokin D.Y."/>
            <person name="Muyzer G."/>
        </authorList>
    </citation>
    <scope>NUCLEOTIDE SEQUENCE [LARGE SCALE GENOMIC DNA]</scope>
    <source>
        <strain evidence="4 5">HL17</strain>
    </source>
</reference>
<accession>A0A1V3A0G0</accession>
<proteinExistence type="predicted"/>
<dbReference type="RefSeq" id="WP_077243819.1">
    <property type="nucleotide sequence ID" value="NZ_MUZR01000009.1"/>
</dbReference>
<feature type="compositionally biased region" description="Basic and acidic residues" evidence="1">
    <location>
        <begin position="426"/>
        <end position="439"/>
    </location>
</feature>
<evidence type="ECO:0000256" key="1">
    <source>
        <dbReference type="SAM" id="MobiDB-lite"/>
    </source>
</evidence>
<feature type="signal peptide" evidence="2">
    <location>
        <begin position="1"/>
        <end position="27"/>
    </location>
</feature>
<dbReference type="SMART" id="SM00327">
    <property type="entry name" value="VWA"/>
    <property type="match status" value="1"/>
</dbReference>
<sequence length="841" mass="90367">MRTKPLSLIFVTGLLAGALGVASPVMADDHVSIMVFDASGSMWARMEDDKSRIEVAREVVDEFAASRDASIPFGVVAYGHTRRGDCDDIEAVLPLDTHEGDEIARTIHDLNPQGMTPLTDSMARAREMIPRTAESADIILVTDGLENCGGDPCALAAEMAEEGIDLRAHVVGFALEEEEVQTLSCVPEQTGGQLFTTQSGEELSAALDEIAVAEPEALRVQLRALDERNPEEHVRRVDWEVADEAGESIFSGESRGIIDLELVPGRYTVEAEAEVFAGETEFEITPQTDEPVDIMMAKTQATLELSAEDAETGDALGGVDWVALNVETEDAIEVRSEDADPLELHLEPGEYRIIAERGATSGDAREMATLAEDREVVVTLEQELPDAELHAPDTAGVGSMVDVGWDGPGEDRDFIAVVEPGAPEDDTGHSRRASDRVQGEEQVTLQMPDALGPHELRYVHRETGAVLATRTIELEPVEAAVSASEEVPAGAQFEVEWEGPVNRNDYIAIVEAGAPDDDTGHGRRATARVSEDGEPVTLQAPDALGTYEVRYVLRDSRRVLASQEVTLTPVEASVSAPEEVPAGAYFEVEWEGPVNRNDYIAIVAAGAPDDETGHSRRATSRVSEDGEPVKIQAPDALGTHEVRYVLRDSRRVLASQEVTLTPVEASLEAPDTVLPGADFEVRWEGPENRNDFVAIVEPNAPEGDSGDSRSASSRVSGDTETLTAPDEEGEYEIRYVIRDSGRTLEAIPIAVGGTDVTLSAEDTVAARSTVEVSFTGPGRFEDLIEIVEAGADPDASAVQDARASQGSPVQLFAPSSAGSYEIRYRASDSGEVLETIPLEVE</sequence>
<evidence type="ECO:0000313" key="5">
    <source>
        <dbReference type="Proteomes" id="UP000189177"/>
    </source>
</evidence>
<dbReference type="PROSITE" id="PS50234">
    <property type="entry name" value="VWFA"/>
    <property type="match status" value="1"/>
</dbReference>
<feature type="region of interest" description="Disordered" evidence="1">
    <location>
        <begin position="420"/>
        <end position="441"/>
    </location>
</feature>
<protein>
    <recommendedName>
        <fullName evidence="3">VWFA domain-containing protein</fullName>
    </recommendedName>
</protein>